<dbReference type="Proteomes" id="UP001066276">
    <property type="component" value="Chromosome 2_2"/>
</dbReference>
<accession>A0AAV7UX39</accession>
<reference evidence="2" key="1">
    <citation type="journal article" date="2022" name="bioRxiv">
        <title>Sequencing and chromosome-scale assembly of the giantPleurodeles waltlgenome.</title>
        <authorList>
            <person name="Brown T."/>
            <person name="Elewa A."/>
            <person name="Iarovenko S."/>
            <person name="Subramanian E."/>
            <person name="Araus A.J."/>
            <person name="Petzold A."/>
            <person name="Susuki M."/>
            <person name="Suzuki K.-i.T."/>
            <person name="Hayashi T."/>
            <person name="Toyoda A."/>
            <person name="Oliveira C."/>
            <person name="Osipova E."/>
            <person name="Leigh N.D."/>
            <person name="Simon A."/>
            <person name="Yun M.H."/>
        </authorList>
    </citation>
    <scope>NUCLEOTIDE SEQUENCE</scope>
    <source>
        <strain evidence="2">20211129_DDA</strain>
        <tissue evidence="2">Liver</tissue>
    </source>
</reference>
<name>A0AAV7UX39_PLEWA</name>
<dbReference type="EMBL" id="JANPWB010000004">
    <property type="protein sequence ID" value="KAJ1193141.1"/>
    <property type="molecule type" value="Genomic_DNA"/>
</dbReference>
<dbReference type="AlphaFoldDB" id="A0AAV7UX39"/>
<feature type="compositionally biased region" description="Basic and acidic residues" evidence="1">
    <location>
        <begin position="110"/>
        <end position="121"/>
    </location>
</feature>
<evidence type="ECO:0000313" key="2">
    <source>
        <dbReference type="EMBL" id="KAJ1193141.1"/>
    </source>
</evidence>
<organism evidence="2 3">
    <name type="scientific">Pleurodeles waltl</name>
    <name type="common">Iberian ribbed newt</name>
    <dbReference type="NCBI Taxonomy" id="8319"/>
    <lineage>
        <taxon>Eukaryota</taxon>
        <taxon>Metazoa</taxon>
        <taxon>Chordata</taxon>
        <taxon>Craniata</taxon>
        <taxon>Vertebrata</taxon>
        <taxon>Euteleostomi</taxon>
        <taxon>Amphibia</taxon>
        <taxon>Batrachia</taxon>
        <taxon>Caudata</taxon>
        <taxon>Salamandroidea</taxon>
        <taxon>Salamandridae</taxon>
        <taxon>Pleurodelinae</taxon>
        <taxon>Pleurodeles</taxon>
    </lineage>
</organism>
<evidence type="ECO:0000256" key="1">
    <source>
        <dbReference type="SAM" id="MobiDB-lite"/>
    </source>
</evidence>
<gene>
    <name evidence="2" type="ORF">NDU88_002446</name>
</gene>
<protein>
    <submittedName>
        <fullName evidence="2">Uncharacterized protein</fullName>
    </submittedName>
</protein>
<feature type="compositionally biased region" description="Basic and acidic residues" evidence="1">
    <location>
        <begin position="133"/>
        <end position="147"/>
    </location>
</feature>
<sequence length="164" mass="18355">MSSRMGIVEDMNLTQWGCEDAPVVGRLTGGTLHIDLVTGGPQPDGGWVAEERGDHVGARKQEHWDLLDPTHPSPTQFWWYGEAARNIEESTTRGRSVRQPKTCIAVSMEQRDAVHHGHECGTEPTQQRKGRDHKPTDKESTKEKADFLRSLQNQECISDTEADP</sequence>
<comment type="caution">
    <text evidence="2">The sequence shown here is derived from an EMBL/GenBank/DDBJ whole genome shotgun (WGS) entry which is preliminary data.</text>
</comment>
<proteinExistence type="predicted"/>
<evidence type="ECO:0000313" key="3">
    <source>
        <dbReference type="Proteomes" id="UP001066276"/>
    </source>
</evidence>
<keyword evidence="3" id="KW-1185">Reference proteome</keyword>
<feature type="region of interest" description="Disordered" evidence="1">
    <location>
        <begin position="110"/>
        <end position="164"/>
    </location>
</feature>